<accession>A0A7Y0K730</accession>
<protein>
    <submittedName>
        <fullName evidence="2">Uncharacterized protein</fullName>
    </submittedName>
</protein>
<evidence type="ECO:0000313" key="3">
    <source>
        <dbReference type="Proteomes" id="UP000588491"/>
    </source>
</evidence>
<sequence length="548" mass="63723">MTDYTVLKLLDRFKAFFQKLGIDYEVLRAILQVKLMMDQRKLPTIFSQSNQKKEKKEDKYAYIKSLWLYAFMGLVLIPFMAFGDNYLFQMSISFGIILFLVMTSMISDFSAVLLDVRDKHIVHTKPINRRTINAAKVVHIMIYLSQLTIAITFIPLVVSLIKQGIVFFLITVVLLVLANLFIVVITALLYMTILRFFDGEKLKDIINYVQIGLSIVIMVGYQLVIRSFEFVDLNIVYQVHWWHIFIIPMWFAGPYEWILNGNTEKMMILLATLALVLPIIAINIYGKLIPVFEKNLEKLTSQSKAKKRKVSKFRKWLLSLFIKSREEKAFYDFTGQMISQERDFKLKVYPSLGFSIVIPFLFLYSGTNFEEIEFGTSSSYLTIYFTMINIPTIIFMLRYSGKYKGAWIFTTLPVSDFYAYYKGSLKAVIIKLYLPIYFLLSIVFVFLFGIRIIPDLLVVFLSAFFYAIVCYQLLDKQIPFSMSFESGGNQQSWRLFLLLIPLPILAGIHYISISLPFGVYIYGLLLFLVNLLSWRKMKSKQSATNSVY</sequence>
<dbReference type="Proteomes" id="UP000588491">
    <property type="component" value="Unassembled WGS sequence"/>
</dbReference>
<dbReference type="RefSeq" id="WP_169188101.1">
    <property type="nucleotide sequence ID" value="NZ_JABBPK010000001.1"/>
</dbReference>
<feature type="transmembrane region" description="Helical" evidence="1">
    <location>
        <begin position="61"/>
        <end position="82"/>
    </location>
</feature>
<feature type="transmembrane region" description="Helical" evidence="1">
    <location>
        <begin position="379"/>
        <end position="399"/>
    </location>
</feature>
<feature type="transmembrane region" description="Helical" evidence="1">
    <location>
        <begin position="164"/>
        <end position="193"/>
    </location>
</feature>
<feature type="transmembrane region" description="Helical" evidence="1">
    <location>
        <begin position="205"/>
        <end position="223"/>
    </location>
</feature>
<dbReference type="EMBL" id="JABBPK010000001">
    <property type="protein sequence ID" value="NMO76723.1"/>
    <property type="molecule type" value="Genomic_DNA"/>
</dbReference>
<keyword evidence="1" id="KW-1133">Transmembrane helix</keyword>
<dbReference type="AlphaFoldDB" id="A0A7Y0K730"/>
<feature type="transmembrane region" description="Helical" evidence="1">
    <location>
        <begin position="235"/>
        <end position="255"/>
    </location>
</feature>
<feature type="transmembrane region" description="Helical" evidence="1">
    <location>
        <begin position="267"/>
        <end position="286"/>
    </location>
</feature>
<feature type="transmembrane region" description="Helical" evidence="1">
    <location>
        <begin position="348"/>
        <end position="367"/>
    </location>
</feature>
<feature type="transmembrane region" description="Helical" evidence="1">
    <location>
        <begin position="456"/>
        <end position="474"/>
    </location>
</feature>
<organism evidence="2 3">
    <name type="scientific">Niallia alba</name>
    <dbReference type="NCBI Taxonomy" id="2729105"/>
    <lineage>
        <taxon>Bacteria</taxon>
        <taxon>Bacillati</taxon>
        <taxon>Bacillota</taxon>
        <taxon>Bacilli</taxon>
        <taxon>Bacillales</taxon>
        <taxon>Bacillaceae</taxon>
        <taxon>Niallia</taxon>
    </lineage>
</organism>
<feature type="transmembrane region" description="Helical" evidence="1">
    <location>
        <begin position="137"/>
        <end position="158"/>
    </location>
</feature>
<keyword evidence="3" id="KW-1185">Reference proteome</keyword>
<gene>
    <name evidence="2" type="ORF">HHU08_06935</name>
</gene>
<feature type="transmembrane region" description="Helical" evidence="1">
    <location>
        <begin position="517"/>
        <end position="534"/>
    </location>
</feature>
<evidence type="ECO:0000256" key="1">
    <source>
        <dbReference type="SAM" id="Phobius"/>
    </source>
</evidence>
<reference evidence="2 3" key="1">
    <citation type="submission" date="2020-04" db="EMBL/GenBank/DDBJ databases">
        <title>Bacillus sp. UniB3 isolated from commercial digestive syrup.</title>
        <authorList>
            <person name="Thorat V."/>
            <person name="Kirdat K."/>
            <person name="Tiwarekar B."/>
            <person name="Yadav A."/>
        </authorList>
    </citation>
    <scope>NUCLEOTIDE SEQUENCE [LARGE SCALE GENOMIC DNA]</scope>
    <source>
        <strain evidence="2 3">UniB3</strain>
    </source>
</reference>
<keyword evidence="1" id="KW-0472">Membrane</keyword>
<name>A0A7Y0K730_9BACI</name>
<keyword evidence="1" id="KW-0812">Transmembrane</keyword>
<feature type="transmembrane region" description="Helical" evidence="1">
    <location>
        <begin position="94"/>
        <end position="116"/>
    </location>
</feature>
<proteinExistence type="predicted"/>
<feature type="transmembrane region" description="Helical" evidence="1">
    <location>
        <begin position="428"/>
        <end position="450"/>
    </location>
</feature>
<comment type="caution">
    <text evidence="2">The sequence shown here is derived from an EMBL/GenBank/DDBJ whole genome shotgun (WGS) entry which is preliminary data.</text>
</comment>
<evidence type="ECO:0000313" key="2">
    <source>
        <dbReference type="EMBL" id="NMO76723.1"/>
    </source>
</evidence>